<keyword evidence="5 7" id="KW-0175">Coiled coil</keyword>
<dbReference type="NCBIfam" id="TIGR03544">
    <property type="entry name" value="DivI1A_domain"/>
    <property type="match status" value="1"/>
</dbReference>
<gene>
    <name evidence="8" type="ORF">D3Z33_08555</name>
</gene>
<evidence type="ECO:0000313" key="8">
    <source>
        <dbReference type="EMBL" id="NBI06902.1"/>
    </source>
</evidence>
<dbReference type="EMBL" id="QXXA01000009">
    <property type="protein sequence ID" value="NBI06902.1"/>
    <property type="molecule type" value="Genomic_DNA"/>
</dbReference>
<dbReference type="OrthoDB" id="9815492at2"/>
<dbReference type="RefSeq" id="WP_160197379.1">
    <property type="nucleotide sequence ID" value="NZ_QXXA01000009.1"/>
</dbReference>
<dbReference type="PANTHER" id="PTHR35794">
    <property type="entry name" value="CELL DIVISION PROTEIN DIVIVA"/>
    <property type="match status" value="1"/>
</dbReference>
<dbReference type="Proteomes" id="UP000467132">
    <property type="component" value="Unassembled WGS sequence"/>
</dbReference>
<evidence type="ECO:0000313" key="9">
    <source>
        <dbReference type="Proteomes" id="UP000467132"/>
    </source>
</evidence>
<evidence type="ECO:0000256" key="6">
    <source>
        <dbReference type="ARBA" id="ARBA00023306"/>
    </source>
</evidence>
<evidence type="ECO:0000256" key="5">
    <source>
        <dbReference type="ARBA" id="ARBA00023054"/>
    </source>
</evidence>
<evidence type="ECO:0000256" key="2">
    <source>
        <dbReference type="ARBA" id="ARBA00009008"/>
    </source>
</evidence>
<dbReference type="Pfam" id="PF05103">
    <property type="entry name" value="DivIVA"/>
    <property type="match status" value="1"/>
</dbReference>
<comment type="subcellular location">
    <subcellularLocation>
        <location evidence="1">Cytoplasm</location>
    </subcellularLocation>
</comment>
<dbReference type="AlphaFoldDB" id="A0A845R0D4"/>
<keyword evidence="9" id="KW-1185">Reference proteome</keyword>
<reference evidence="8 9" key="1">
    <citation type="submission" date="2018-08" db="EMBL/GenBank/DDBJ databases">
        <title>Murine metabolic-syndrome-specific gut microbial biobank.</title>
        <authorList>
            <person name="Liu C."/>
        </authorList>
    </citation>
    <scope>NUCLEOTIDE SEQUENCE [LARGE SCALE GENOMIC DNA]</scope>
    <source>
        <strain evidence="8 9">583</strain>
    </source>
</reference>
<keyword evidence="4" id="KW-0132">Cell division</keyword>
<dbReference type="Gene3D" id="6.10.250.660">
    <property type="match status" value="1"/>
</dbReference>
<evidence type="ECO:0000256" key="4">
    <source>
        <dbReference type="ARBA" id="ARBA00022618"/>
    </source>
</evidence>
<keyword evidence="6" id="KW-0131">Cell cycle</keyword>
<dbReference type="InterPro" id="IPR007793">
    <property type="entry name" value="DivIVA_fam"/>
</dbReference>
<sequence>MLTPLDIQNKEFNKGVRGYNIKEVETFLDEIISDYERLHKENIELKDKMATLNDKVKYYNSMEDTLQKTLVVAQKTAEEVNYTAKEKSDNIIEEAERKSREIIDNANKEVMDIKQEYEDVKKEMLLFKMKFKTLLKSQLEMSEELFVEENIMSEE</sequence>
<accession>A0A845R0D4</accession>
<keyword evidence="3" id="KW-0963">Cytoplasm</keyword>
<comment type="caution">
    <text evidence="8">The sequence shown here is derived from an EMBL/GenBank/DDBJ whole genome shotgun (WGS) entry which is preliminary data.</text>
</comment>
<proteinExistence type="inferred from homology"/>
<evidence type="ECO:0000256" key="1">
    <source>
        <dbReference type="ARBA" id="ARBA00004496"/>
    </source>
</evidence>
<feature type="coiled-coil region" evidence="7">
    <location>
        <begin position="85"/>
        <end position="123"/>
    </location>
</feature>
<evidence type="ECO:0000256" key="3">
    <source>
        <dbReference type="ARBA" id="ARBA00022490"/>
    </source>
</evidence>
<dbReference type="PANTHER" id="PTHR35794:SF2">
    <property type="entry name" value="CELL DIVISION PROTEIN DIVIVA"/>
    <property type="match status" value="1"/>
</dbReference>
<evidence type="ECO:0000256" key="7">
    <source>
        <dbReference type="SAM" id="Coils"/>
    </source>
</evidence>
<protein>
    <submittedName>
        <fullName evidence="8">DivIVA domain-containing protein</fullName>
    </submittedName>
</protein>
<dbReference type="GO" id="GO:0051301">
    <property type="term" value="P:cell division"/>
    <property type="evidence" value="ECO:0007669"/>
    <property type="project" value="UniProtKB-KW"/>
</dbReference>
<feature type="coiled-coil region" evidence="7">
    <location>
        <begin position="28"/>
        <end position="55"/>
    </location>
</feature>
<organism evidence="8 9">
    <name type="scientific">Senegalia massiliensis</name>
    <dbReference type="NCBI Taxonomy" id="1720316"/>
    <lineage>
        <taxon>Bacteria</taxon>
        <taxon>Bacillati</taxon>
        <taxon>Bacillota</taxon>
        <taxon>Clostridia</taxon>
        <taxon>Eubacteriales</taxon>
        <taxon>Clostridiaceae</taxon>
        <taxon>Senegalia</taxon>
    </lineage>
</organism>
<comment type="similarity">
    <text evidence="2">Belongs to the DivIVA family.</text>
</comment>
<dbReference type="InterPro" id="IPR019933">
    <property type="entry name" value="DivIVA_domain"/>
</dbReference>
<name>A0A845R0D4_9CLOT</name>
<dbReference type="GO" id="GO:0005737">
    <property type="term" value="C:cytoplasm"/>
    <property type="evidence" value="ECO:0007669"/>
    <property type="project" value="UniProtKB-SubCell"/>
</dbReference>